<evidence type="ECO:0000313" key="8">
    <source>
        <dbReference type="WBParaSite" id="ALUE_0002101301-mRNA-1"/>
    </source>
</evidence>
<evidence type="ECO:0000256" key="4">
    <source>
        <dbReference type="ARBA" id="ARBA00022989"/>
    </source>
</evidence>
<comment type="similarity">
    <text evidence="2">Belongs to the CDC50/LEM3 family.</text>
</comment>
<dbReference type="Proteomes" id="UP000036681">
    <property type="component" value="Unplaced"/>
</dbReference>
<dbReference type="PANTHER" id="PTHR10926:SF23">
    <property type="entry name" value="CELL CYCLE CONTROL PROTEIN 50A"/>
    <property type="match status" value="1"/>
</dbReference>
<keyword evidence="3 6" id="KW-0812">Transmembrane</keyword>
<evidence type="ECO:0000256" key="6">
    <source>
        <dbReference type="SAM" id="Phobius"/>
    </source>
</evidence>
<keyword evidence="5 6" id="KW-0472">Membrane</keyword>
<feature type="transmembrane region" description="Helical" evidence="6">
    <location>
        <begin position="288"/>
        <end position="310"/>
    </location>
</feature>
<name>A0A0M3IQI5_ASCLU</name>
<evidence type="ECO:0000256" key="2">
    <source>
        <dbReference type="ARBA" id="ARBA00009457"/>
    </source>
</evidence>
<reference evidence="8" key="1">
    <citation type="submission" date="2017-02" db="UniProtKB">
        <authorList>
            <consortium name="WormBaseParasite"/>
        </authorList>
    </citation>
    <scope>IDENTIFICATION</scope>
</reference>
<protein>
    <submittedName>
        <fullName evidence="8">Cell cycle control protein 50A</fullName>
    </submittedName>
</protein>
<dbReference type="GO" id="GO:0005794">
    <property type="term" value="C:Golgi apparatus"/>
    <property type="evidence" value="ECO:0007669"/>
    <property type="project" value="TreeGrafter"/>
</dbReference>
<dbReference type="InterPro" id="IPR005045">
    <property type="entry name" value="CDC50/LEM3_fam"/>
</dbReference>
<evidence type="ECO:0000313" key="7">
    <source>
        <dbReference type="Proteomes" id="UP000036681"/>
    </source>
</evidence>
<dbReference type="WBParaSite" id="ALUE_0002101301-mRNA-1">
    <property type="protein sequence ID" value="ALUE_0002101301-mRNA-1"/>
    <property type="gene ID" value="ALUE_0002101301"/>
</dbReference>
<dbReference type="Pfam" id="PF03381">
    <property type="entry name" value="CDC50"/>
    <property type="match status" value="1"/>
</dbReference>
<accession>A0A0M3IQI5</accession>
<keyword evidence="7" id="KW-1185">Reference proteome</keyword>
<dbReference type="GO" id="GO:0005886">
    <property type="term" value="C:plasma membrane"/>
    <property type="evidence" value="ECO:0007669"/>
    <property type="project" value="TreeGrafter"/>
</dbReference>
<dbReference type="GO" id="GO:0005783">
    <property type="term" value="C:endoplasmic reticulum"/>
    <property type="evidence" value="ECO:0007669"/>
    <property type="project" value="TreeGrafter"/>
</dbReference>
<dbReference type="AlphaFoldDB" id="A0A0M3IQI5"/>
<evidence type="ECO:0000256" key="1">
    <source>
        <dbReference type="ARBA" id="ARBA00004370"/>
    </source>
</evidence>
<comment type="subcellular location">
    <subcellularLocation>
        <location evidence="1">Membrane</location>
    </subcellularLocation>
</comment>
<evidence type="ECO:0000256" key="3">
    <source>
        <dbReference type="ARBA" id="ARBA00022692"/>
    </source>
</evidence>
<proteinExistence type="inferred from homology"/>
<sequence length="318" mass="36073">MLAIVPCGSIANSMFNGMAIIGKEIVIDYTNCTMTNSTFEDVDSFISKQCFYNITLHENFDGAVKFQYGLEHFFQNSRMYIKSRNDMQLFGHINETADCEPFAESNTTGQMLAIVPCGSIANSMFNGMAIIDTFVLYYLPLDGSQEVIVPFSTKNVIWKNERRRKFRNPSYDATKNQTLCDAFIGTVKPPNWIHPICELGKNDPIADQDPDVGFGLENIDFIVWMKPAALPKFRKTYRTLNRTVPLFTNGLPKGNYILKIQYNYPVNNFDGKKRFIIALDLIGPSSPFLGIAYMTFGLFSLLVTALFFILHLRQQMPS</sequence>
<organism evidence="7 8">
    <name type="scientific">Ascaris lumbricoides</name>
    <name type="common">Giant roundworm</name>
    <dbReference type="NCBI Taxonomy" id="6252"/>
    <lineage>
        <taxon>Eukaryota</taxon>
        <taxon>Metazoa</taxon>
        <taxon>Ecdysozoa</taxon>
        <taxon>Nematoda</taxon>
        <taxon>Chromadorea</taxon>
        <taxon>Rhabditida</taxon>
        <taxon>Spirurina</taxon>
        <taxon>Ascaridomorpha</taxon>
        <taxon>Ascaridoidea</taxon>
        <taxon>Ascarididae</taxon>
        <taxon>Ascaris</taxon>
    </lineage>
</organism>
<keyword evidence="4 6" id="KW-1133">Transmembrane helix</keyword>
<evidence type="ECO:0000256" key="5">
    <source>
        <dbReference type="ARBA" id="ARBA00023136"/>
    </source>
</evidence>
<dbReference type="PANTHER" id="PTHR10926">
    <property type="entry name" value="CELL CYCLE CONTROL PROTEIN 50"/>
    <property type="match status" value="1"/>
</dbReference>